<keyword evidence="1" id="KW-0862">Zinc</keyword>
<dbReference type="PANTHER" id="PTHR33977">
    <property type="entry name" value="ZINC ION BINDING PROTEIN"/>
    <property type="match status" value="1"/>
</dbReference>
<dbReference type="OrthoDB" id="3265053at2759"/>
<keyword evidence="1" id="KW-0863">Zinc-finger</keyword>
<keyword evidence="5" id="KW-1185">Reference proteome</keyword>
<feature type="domain" description="SWIM-type" evidence="3">
    <location>
        <begin position="348"/>
        <end position="379"/>
    </location>
</feature>
<dbReference type="EMBL" id="FUEG01000010">
    <property type="protein sequence ID" value="SJL09304.1"/>
    <property type="molecule type" value="Genomic_DNA"/>
</dbReference>
<dbReference type="InterPro" id="IPR007527">
    <property type="entry name" value="Znf_SWIM"/>
</dbReference>
<name>A0A284RKN5_ARMOS</name>
<accession>A0A284RKN5</accession>
<evidence type="ECO:0000313" key="5">
    <source>
        <dbReference type="Proteomes" id="UP000219338"/>
    </source>
</evidence>
<dbReference type="InterPro" id="IPR018289">
    <property type="entry name" value="MULE_transposase_dom"/>
</dbReference>
<reference evidence="5" key="1">
    <citation type="journal article" date="2017" name="Nat. Ecol. Evol.">
        <title>Genome expansion and lineage-specific genetic innovations in the forest pathogenic fungi Armillaria.</title>
        <authorList>
            <person name="Sipos G."/>
            <person name="Prasanna A.N."/>
            <person name="Walter M.C."/>
            <person name="O'Connor E."/>
            <person name="Balint B."/>
            <person name="Krizsan K."/>
            <person name="Kiss B."/>
            <person name="Hess J."/>
            <person name="Varga T."/>
            <person name="Slot J."/>
            <person name="Riley R."/>
            <person name="Boka B."/>
            <person name="Rigling D."/>
            <person name="Barry K."/>
            <person name="Lee J."/>
            <person name="Mihaltcheva S."/>
            <person name="LaButti K."/>
            <person name="Lipzen A."/>
            <person name="Waldron R."/>
            <person name="Moloney N.M."/>
            <person name="Sperisen C."/>
            <person name="Kredics L."/>
            <person name="Vagvoelgyi C."/>
            <person name="Patrignani A."/>
            <person name="Fitzpatrick D."/>
            <person name="Nagy I."/>
            <person name="Doyle S."/>
            <person name="Anderson J.B."/>
            <person name="Grigoriev I.V."/>
            <person name="Gueldener U."/>
            <person name="Muensterkoetter M."/>
            <person name="Nagy L.G."/>
        </authorList>
    </citation>
    <scope>NUCLEOTIDE SEQUENCE [LARGE SCALE GENOMIC DNA]</scope>
    <source>
        <strain evidence="5">C18/9</strain>
    </source>
</reference>
<evidence type="ECO:0000313" key="4">
    <source>
        <dbReference type="EMBL" id="SJL09304.1"/>
    </source>
</evidence>
<evidence type="ECO:0000256" key="1">
    <source>
        <dbReference type="PROSITE-ProRule" id="PRU00325"/>
    </source>
</evidence>
<gene>
    <name evidence="4" type="ORF">ARMOST_12681</name>
</gene>
<dbReference type="STRING" id="47428.A0A284RKN5"/>
<proteinExistence type="predicted"/>
<dbReference type="PANTHER" id="PTHR33977:SF1">
    <property type="entry name" value="ZINC ION BINDING PROTEIN"/>
    <property type="match status" value="1"/>
</dbReference>
<dbReference type="AlphaFoldDB" id="A0A284RKN5"/>
<dbReference type="Proteomes" id="UP000219338">
    <property type="component" value="Unassembled WGS sequence"/>
</dbReference>
<dbReference type="Pfam" id="PF10551">
    <property type="entry name" value="MULE"/>
    <property type="match status" value="1"/>
</dbReference>
<dbReference type="GO" id="GO:0008270">
    <property type="term" value="F:zinc ion binding"/>
    <property type="evidence" value="ECO:0007669"/>
    <property type="project" value="UniProtKB-KW"/>
</dbReference>
<evidence type="ECO:0000259" key="3">
    <source>
        <dbReference type="PROSITE" id="PS50966"/>
    </source>
</evidence>
<protein>
    <recommendedName>
        <fullName evidence="3">SWIM-type domain-containing protein</fullName>
    </recommendedName>
</protein>
<evidence type="ECO:0000256" key="2">
    <source>
        <dbReference type="SAM" id="MobiDB-lite"/>
    </source>
</evidence>
<sequence>MSISEVLKRIHRSAFDELNHCAGSEPKILTRDEHFSHRDAYQIQKKVLNEIVRLNPDDGKSLVKWVANLWEEGCFVFLKTCLDIIPPGSGLDPFSFILIIQTRYQRDCWRKYGTNRFAAIDGTHCTNQYENMNLFMLLVRDDWGHGMPVAWMLPSNGTQATLEFYLKQIRVENPTMIPKEFMSDKDHAQMNTIEVVYPECDLFLCWWHVLHAWQAHFTLMHFPILWDLLKKLIHAPTVAEFDDLWQTILDLPAEDCPPSMIEYLEMNWIWHHVLKVRCAIPYFIQRHHRQDAGFDGLSLEVKERKSIEEHAQSIKKSDITKCFVDLELSPDAKQFFFVASQSDPTMHYTVDVSSYHCNCKSFPHINYCKHICAVQNHFPEALLRSQSPSLLLRSSDSDTTNAINSAITFSQNTSIEPSQPALEQEFAGQVASQLQNLAEYLKSNGSSQVMENLCVLSQQVYDFAETSEITTPTSSLSIIPSKKAKIASNQHSWTEMAAVMGVPVKGKRKKKYDEPYAGGERSGKKAKPDAREKLFVLITNTQPEPASAQKHQVSLPSTQQRNLTWVSVMESCKEGEITASIDPALFPPTTTLESSTCSAEGLSDDFQVKNFNIHDLDALMDLSHARLSALCQHYGNLCHLNEFHPVLVKAADTGNSYLPLHLFTSSNLMIIQSHGFSLPDKKIYLPSGSSVRILDVDNSIFGKESEMTELGGDIWAERWESHFGFFYDIVNLSLVFQAVLRACTDLRKDYHAQLLASGSGFAFTEEYYTVALKKTKEDIRDEREARDKEREASWASKLLAPGPSVASVPRYSEKEAVFFKKATQLSPSLMYASSVLGGDTRSQTAPFTTLILASQPNANHATTNQIQLLSSRPQESVSASPTTSWWIAWPDAATSLPMLRLQPSTNAHGALQEITMPSPGAAERTLSRDPSDI</sequence>
<organism evidence="4 5">
    <name type="scientific">Armillaria ostoyae</name>
    <name type="common">Armillaria root rot fungus</name>
    <dbReference type="NCBI Taxonomy" id="47428"/>
    <lineage>
        <taxon>Eukaryota</taxon>
        <taxon>Fungi</taxon>
        <taxon>Dikarya</taxon>
        <taxon>Basidiomycota</taxon>
        <taxon>Agaricomycotina</taxon>
        <taxon>Agaricomycetes</taxon>
        <taxon>Agaricomycetidae</taxon>
        <taxon>Agaricales</taxon>
        <taxon>Marasmiineae</taxon>
        <taxon>Physalacriaceae</taxon>
        <taxon>Armillaria</taxon>
    </lineage>
</organism>
<keyword evidence="1" id="KW-0479">Metal-binding</keyword>
<feature type="region of interest" description="Disordered" evidence="2">
    <location>
        <begin position="908"/>
        <end position="933"/>
    </location>
</feature>
<dbReference type="PROSITE" id="PS50966">
    <property type="entry name" value="ZF_SWIM"/>
    <property type="match status" value="1"/>
</dbReference>